<feature type="binding site" evidence="2">
    <location>
        <position position="221"/>
    </location>
    <ligand>
        <name>[2Fe-2S] cluster</name>
        <dbReference type="ChEBI" id="CHEBI:190135"/>
    </ligand>
</feature>
<dbReference type="EMBL" id="DVOH01000015">
    <property type="protein sequence ID" value="HIU99838.1"/>
    <property type="molecule type" value="Genomic_DNA"/>
</dbReference>
<accession>A0A9D1NBX3</accession>
<protein>
    <submittedName>
        <fullName evidence="4">Sulfide/dihydroorotate dehydrogenase-like FAD/NAD-binding protein</fullName>
    </submittedName>
</protein>
<dbReference type="InterPro" id="IPR001433">
    <property type="entry name" value="OxRdtase_FAD/NAD-bd"/>
</dbReference>
<dbReference type="PANTHER" id="PTHR43513">
    <property type="entry name" value="DIHYDROOROTATE DEHYDROGENASE B (NAD(+)), ELECTRON TRANSFER SUBUNIT"/>
    <property type="match status" value="1"/>
</dbReference>
<keyword evidence="1" id="KW-0285">Flavoprotein</keyword>
<name>A0A9D1NBX3_9FIRM</name>
<organism evidence="4 5">
    <name type="scientific">Candidatus Stercoripulliclostridium merdipullorum</name>
    <dbReference type="NCBI Taxonomy" id="2840952"/>
    <lineage>
        <taxon>Bacteria</taxon>
        <taxon>Bacillati</taxon>
        <taxon>Bacillota</taxon>
        <taxon>Clostridia</taxon>
        <taxon>Eubacteriales</taxon>
        <taxon>Candidatus Stercoripulliclostridium</taxon>
    </lineage>
</organism>
<reference evidence="4" key="2">
    <citation type="journal article" date="2021" name="PeerJ">
        <title>Extensive microbial diversity within the chicken gut microbiome revealed by metagenomics and culture.</title>
        <authorList>
            <person name="Gilroy R."/>
            <person name="Ravi A."/>
            <person name="Getino M."/>
            <person name="Pursley I."/>
            <person name="Horton D.L."/>
            <person name="Alikhan N.F."/>
            <person name="Baker D."/>
            <person name="Gharbi K."/>
            <person name="Hall N."/>
            <person name="Watson M."/>
            <person name="Adriaenssens E.M."/>
            <person name="Foster-Nyarko E."/>
            <person name="Jarju S."/>
            <person name="Secka A."/>
            <person name="Antonio M."/>
            <person name="Oren A."/>
            <person name="Chaudhuri R.R."/>
            <person name="La Ragione R."/>
            <person name="Hildebrand F."/>
            <person name="Pallen M.J."/>
        </authorList>
    </citation>
    <scope>NUCLEOTIDE SEQUENCE</scope>
    <source>
        <strain evidence="4">23406</strain>
    </source>
</reference>
<gene>
    <name evidence="4" type="ORF">IAB14_01835</name>
</gene>
<feature type="binding site" evidence="1">
    <location>
        <begin position="62"/>
        <end position="64"/>
    </location>
    <ligand>
        <name>FAD</name>
        <dbReference type="ChEBI" id="CHEBI:57692"/>
    </ligand>
</feature>
<dbReference type="InterPro" id="IPR012165">
    <property type="entry name" value="Cyt_c3_hydrogenase_gsu"/>
</dbReference>
<dbReference type="Gene3D" id="2.40.30.10">
    <property type="entry name" value="Translation factors"/>
    <property type="match status" value="1"/>
</dbReference>
<evidence type="ECO:0000259" key="3">
    <source>
        <dbReference type="PROSITE" id="PS51384"/>
    </source>
</evidence>
<dbReference type="Gene3D" id="3.40.50.80">
    <property type="entry name" value="Nucleotide-binding domain of ferredoxin-NADP reductase (FNR) module"/>
    <property type="match status" value="1"/>
</dbReference>
<feature type="domain" description="FAD-binding FR-type" evidence="3">
    <location>
        <begin position="1"/>
        <end position="95"/>
    </location>
</feature>
<feature type="binding site" evidence="2">
    <location>
        <position position="236"/>
    </location>
    <ligand>
        <name>[2Fe-2S] cluster</name>
        <dbReference type="ChEBI" id="CHEBI:190135"/>
    </ligand>
</feature>
<keyword evidence="2" id="KW-0001">2Fe-2S</keyword>
<keyword evidence="1" id="KW-0274">FAD</keyword>
<dbReference type="SUPFAM" id="SSF52343">
    <property type="entry name" value="Ferredoxin reductase-like, C-terminal NADP-linked domain"/>
    <property type="match status" value="1"/>
</dbReference>
<dbReference type="GO" id="GO:0051537">
    <property type="term" value="F:2 iron, 2 sulfur cluster binding"/>
    <property type="evidence" value="ECO:0007669"/>
    <property type="project" value="UniProtKB-KW"/>
</dbReference>
<keyword evidence="2" id="KW-0408">Iron</keyword>
<dbReference type="InterPro" id="IPR050353">
    <property type="entry name" value="PyrK_electron_transfer"/>
</dbReference>
<comment type="caution">
    <text evidence="4">The sequence shown here is derived from an EMBL/GenBank/DDBJ whole genome shotgun (WGS) entry which is preliminary data.</text>
</comment>
<evidence type="ECO:0000313" key="5">
    <source>
        <dbReference type="Proteomes" id="UP000886891"/>
    </source>
</evidence>
<dbReference type="InterPro" id="IPR017938">
    <property type="entry name" value="Riboflavin_synthase-like_b-brl"/>
</dbReference>
<comment type="cofactor">
    <cofactor evidence="1">
        <name>FAD</name>
        <dbReference type="ChEBI" id="CHEBI:57692"/>
    </cofactor>
    <text evidence="1">Binds 1 FAD per subunit.</text>
</comment>
<dbReference type="InterPro" id="IPR039261">
    <property type="entry name" value="FNR_nucleotide-bd"/>
</dbReference>
<dbReference type="NCBIfam" id="NF004862">
    <property type="entry name" value="PRK06222.1"/>
    <property type="match status" value="1"/>
</dbReference>
<dbReference type="GO" id="GO:0006221">
    <property type="term" value="P:pyrimidine nucleotide biosynthetic process"/>
    <property type="evidence" value="ECO:0007669"/>
    <property type="project" value="InterPro"/>
</dbReference>
<sequence>MYRILKKRQLAESVFEYVFDAPYVAGRAKPGQFVILIVDEQGERVPFTICDYDRKAGSVTILVQSVGFSTKCLSRLQEGDSVFAFVGPLGNPTDLNAYRRVCLIGGGIGAAVIYPQAKHLKSRGAEVDVILGARDASLIMYESEFRNHADHVYVMTDNGSAGEQGFVTNKLLQLLESEHYDCVFAVGPMPMMKAVVNLTRPMGIPTIVSLNAIMVDGTGMCGCCRVKVGGATRYACVDGPEFDGFEVDFDEAINRLNMYKSINEENTHKCKIR</sequence>
<evidence type="ECO:0000256" key="2">
    <source>
        <dbReference type="PIRSR" id="PIRSR006816-2"/>
    </source>
</evidence>
<keyword evidence="2" id="KW-0411">Iron-sulfur</keyword>
<dbReference type="Proteomes" id="UP000886891">
    <property type="component" value="Unassembled WGS sequence"/>
</dbReference>
<dbReference type="GO" id="GO:0046872">
    <property type="term" value="F:metal ion binding"/>
    <property type="evidence" value="ECO:0007669"/>
    <property type="project" value="UniProtKB-KW"/>
</dbReference>
<dbReference type="PROSITE" id="PS51384">
    <property type="entry name" value="FAD_FR"/>
    <property type="match status" value="1"/>
</dbReference>
<dbReference type="AlphaFoldDB" id="A0A9D1NBX3"/>
<comment type="cofactor">
    <cofactor evidence="2">
        <name>[2Fe-2S] cluster</name>
        <dbReference type="ChEBI" id="CHEBI:190135"/>
    </cofactor>
    <text evidence="2">Binds 1 [2Fe-2S] cluster per subunit.</text>
</comment>
<keyword evidence="2" id="KW-0479">Metal-binding</keyword>
<dbReference type="PIRSF" id="PIRSF006816">
    <property type="entry name" value="Cyc3_hyd_g"/>
    <property type="match status" value="1"/>
</dbReference>
<dbReference type="InterPro" id="IPR019480">
    <property type="entry name" value="Dihydroorotate_DH_Fe-S-bd"/>
</dbReference>
<reference evidence="4" key="1">
    <citation type="submission" date="2020-10" db="EMBL/GenBank/DDBJ databases">
        <authorList>
            <person name="Gilroy R."/>
        </authorList>
    </citation>
    <scope>NUCLEOTIDE SEQUENCE</scope>
    <source>
        <strain evidence="4">23406</strain>
    </source>
</reference>
<dbReference type="CDD" id="cd06219">
    <property type="entry name" value="DHOD_e_trans_like1"/>
    <property type="match status" value="1"/>
</dbReference>
<evidence type="ECO:0000313" key="4">
    <source>
        <dbReference type="EMBL" id="HIU99838.1"/>
    </source>
</evidence>
<dbReference type="GO" id="GO:0016491">
    <property type="term" value="F:oxidoreductase activity"/>
    <property type="evidence" value="ECO:0007669"/>
    <property type="project" value="InterPro"/>
</dbReference>
<proteinExistence type="predicted"/>
<dbReference type="Pfam" id="PF00175">
    <property type="entry name" value="NAD_binding_1"/>
    <property type="match status" value="1"/>
</dbReference>
<dbReference type="GO" id="GO:0050660">
    <property type="term" value="F:flavin adenine dinucleotide binding"/>
    <property type="evidence" value="ECO:0007669"/>
    <property type="project" value="InterPro"/>
</dbReference>
<dbReference type="Pfam" id="PF10418">
    <property type="entry name" value="DHODB_Fe-S_bind"/>
    <property type="match status" value="1"/>
</dbReference>
<dbReference type="PANTHER" id="PTHR43513:SF3">
    <property type="entry name" value="DIHYDROOROTATE DEHYDROGENASE B (NAD(+)), ELECTRON TRANSFER SUBUNIT-RELATED"/>
    <property type="match status" value="1"/>
</dbReference>
<evidence type="ECO:0000256" key="1">
    <source>
        <dbReference type="PIRSR" id="PIRSR006816-1"/>
    </source>
</evidence>
<dbReference type="SUPFAM" id="SSF63380">
    <property type="entry name" value="Riboflavin synthase domain-like"/>
    <property type="match status" value="1"/>
</dbReference>
<dbReference type="InterPro" id="IPR017927">
    <property type="entry name" value="FAD-bd_FR_type"/>
</dbReference>
<feature type="binding site" evidence="2">
    <location>
        <position position="224"/>
    </location>
    <ligand>
        <name>[2Fe-2S] cluster</name>
        <dbReference type="ChEBI" id="CHEBI:190135"/>
    </ligand>
</feature>